<proteinExistence type="predicted"/>
<accession>A0ABR8XJZ4</accession>
<protein>
    <submittedName>
        <fullName evidence="2">Nucleoside-diphosphate sugar epimerase</fullName>
    </submittedName>
</protein>
<evidence type="ECO:0000313" key="2">
    <source>
        <dbReference type="EMBL" id="MBD8032254.1"/>
    </source>
</evidence>
<feature type="transmembrane region" description="Helical" evidence="1">
    <location>
        <begin position="126"/>
        <end position="149"/>
    </location>
</feature>
<evidence type="ECO:0000256" key="1">
    <source>
        <dbReference type="SAM" id="Phobius"/>
    </source>
</evidence>
<keyword evidence="3" id="KW-1185">Reference proteome</keyword>
<name>A0ABR8XJZ4_9BACL</name>
<comment type="caution">
    <text evidence="2">The sequence shown here is derived from an EMBL/GenBank/DDBJ whole genome shotgun (WGS) entry which is preliminary data.</text>
</comment>
<keyword evidence="1" id="KW-0472">Membrane</keyword>
<dbReference type="RefSeq" id="WP_191702850.1">
    <property type="nucleotide sequence ID" value="NZ_JACSPW010000002.1"/>
</dbReference>
<feature type="transmembrane region" description="Helical" evidence="1">
    <location>
        <begin position="37"/>
        <end position="62"/>
    </location>
</feature>
<feature type="transmembrane region" description="Helical" evidence="1">
    <location>
        <begin position="74"/>
        <end position="92"/>
    </location>
</feature>
<evidence type="ECO:0000313" key="3">
    <source>
        <dbReference type="Proteomes" id="UP000600565"/>
    </source>
</evidence>
<feature type="transmembrane region" description="Helical" evidence="1">
    <location>
        <begin position="7"/>
        <end position="25"/>
    </location>
</feature>
<sequence length="158" mass="17381">MLRLSWLISLGISLFGVMIIQHFFTVKPDDVADGGNLGALGLALVAPFILLSLFITYRFFVVSARNAKDHIMRMIYFIFGVALLVVLIFYAIDFKDSVYASLGGDTSTPGSVIFGFPGLNEYTNHVFLNFYTFGIVHTISGLIGTIVGMTKSDKQIQP</sequence>
<reference evidence="2 3" key="1">
    <citation type="submission" date="2020-08" db="EMBL/GenBank/DDBJ databases">
        <title>A Genomic Blueprint of the Chicken Gut Microbiome.</title>
        <authorList>
            <person name="Gilroy R."/>
            <person name="Ravi A."/>
            <person name="Getino M."/>
            <person name="Pursley I."/>
            <person name="Horton D.L."/>
            <person name="Alikhan N.-F."/>
            <person name="Baker D."/>
            <person name="Gharbi K."/>
            <person name="Hall N."/>
            <person name="Watson M."/>
            <person name="Adriaenssens E.M."/>
            <person name="Foster-Nyarko E."/>
            <person name="Jarju S."/>
            <person name="Secka A."/>
            <person name="Antonio M."/>
            <person name="Oren A."/>
            <person name="Chaudhuri R."/>
            <person name="La Ragione R.M."/>
            <person name="Hildebrand F."/>
            <person name="Pallen M.J."/>
        </authorList>
    </citation>
    <scope>NUCLEOTIDE SEQUENCE [LARGE SCALE GENOMIC DNA]</scope>
    <source>
        <strain evidence="2 3">Sa1YVA6</strain>
    </source>
</reference>
<keyword evidence="1" id="KW-0812">Transmembrane</keyword>
<dbReference type="EMBL" id="JACSPW010000002">
    <property type="protein sequence ID" value="MBD8032254.1"/>
    <property type="molecule type" value="Genomic_DNA"/>
</dbReference>
<organism evidence="2 3">
    <name type="scientific">Solibacillus merdavium</name>
    <dbReference type="NCBI Taxonomy" id="2762218"/>
    <lineage>
        <taxon>Bacteria</taxon>
        <taxon>Bacillati</taxon>
        <taxon>Bacillota</taxon>
        <taxon>Bacilli</taxon>
        <taxon>Bacillales</taxon>
        <taxon>Caryophanaceae</taxon>
        <taxon>Solibacillus</taxon>
    </lineage>
</organism>
<keyword evidence="1" id="KW-1133">Transmembrane helix</keyword>
<dbReference type="Proteomes" id="UP000600565">
    <property type="component" value="Unassembled WGS sequence"/>
</dbReference>
<gene>
    <name evidence="2" type="ORF">H9632_04180</name>
</gene>